<keyword evidence="9" id="KW-1185">Reference proteome</keyword>
<keyword evidence="3" id="KW-0677">Repeat</keyword>
<dbReference type="Pfam" id="PF13249">
    <property type="entry name" value="SQHop_cyclase_N"/>
    <property type="match status" value="1"/>
</dbReference>
<dbReference type="NCBIfam" id="TIGR01507">
    <property type="entry name" value="hopene_cyclase"/>
    <property type="match status" value="1"/>
</dbReference>
<dbReference type="PROSITE" id="PS01074">
    <property type="entry name" value="TERPENE_SYNTHASES"/>
    <property type="match status" value="1"/>
</dbReference>
<feature type="transmembrane region" description="Helical" evidence="5">
    <location>
        <begin position="255"/>
        <end position="274"/>
    </location>
</feature>
<dbReference type="Proteomes" id="UP001597041">
    <property type="component" value="Unassembled WGS sequence"/>
</dbReference>
<keyword evidence="5" id="KW-0812">Transmembrane</keyword>
<evidence type="ECO:0000256" key="1">
    <source>
        <dbReference type="ARBA" id="ARBA00004999"/>
    </source>
</evidence>
<dbReference type="InterPro" id="IPR002365">
    <property type="entry name" value="Terpene_synthase_CS"/>
</dbReference>
<comment type="pathway">
    <text evidence="1">Secondary metabolite biosynthesis; hopanoid biosynthesis.</text>
</comment>
<comment type="similarity">
    <text evidence="2">Belongs to the terpene cyclase/mutase family.</text>
</comment>
<sequence length="626" mass="71225">MKEKVDIEINRLVNKLTKDQKHDGSWAYPFETGISTDCYMIILLRTLEIEDEEDLIEVLVSRILRKQGKNGAWKIFHDEAEGNLTATVEACYALLYSGHRKKEDREIRLATRFIQRHGGLKEINMFAKVMLALTGQYKWPRFLPVPVKFILFPVSFPLNLFDLSLYARSNLVPILITADYKFSRKTKRSPDLSDLFLQRGDDGDWEAELTSWRSFQTPFGRGIGNLIGNPEQLHELALQRAEEYMLNRRESDGTFYSYFSATFLMIFALMARGYSKKDPIIIKAVEGLKSFQTNIGKQTHMQYTTANVWNTALISHAMQKAGVSSSATAIKKANQYLLGREQMKYGDWAIHNQDATPGGWGFSNINTFNPDLDDTTASLRSICSFASNTPIYRQAWDRGIQWAVSMQNDDGGWPAFEKNVDNTLLSWLPIEGGGSMLLDPSTADLTGRTLEFFGNDTHTDTYQPFIKRGVKWLLKNQAKDGSWYGRWGICYIYGTWSAITGLAAVKTRSNHPQVQKATQWLYAIQNQGGGWGESCKSDIEKKYVPLKESTRTHTAWALDALIAAEEKVTPEIKRGIAYLLETSEKVDWTTAYPKGQGLPGGFYIHYHSYEYLFPLLALANYRVKFC</sequence>
<keyword evidence="4 8" id="KW-0413">Isomerase</keyword>
<feature type="domain" description="Squalene cyclase C-terminal" evidence="6">
    <location>
        <begin position="307"/>
        <end position="622"/>
    </location>
</feature>
<evidence type="ECO:0000256" key="4">
    <source>
        <dbReference type="ARBA" id="ARBA00023235"/>
    </source>
</evidence>
<dbReference type="GO" id="GO:0051007">
    <property type="term" value="F:squalene-hopene cyclase activity"/>
    <property type="evidence" value="ECO:0007669"/>
    <property type="project" value="UniProtKB-EC"/>
</dbReference>
<evidence type="ECO:0000256" key="2">
    <source>
        <dbReference type="ARBA" id="ARBA00009755"/>
    </source>
</evidence>
<protein>
    <submittedName>
        <fullName evidence="8">Squalene--hopene cyclase</fullName>
        <ecNumber evidence="8">5.4.99.17</ecNumber>
    </submittedName>
</protein>
<gene>
    <name evidence="8" type="primary">shc</name>
    <name evidence="8" type="ORF">ACFQ19_13755</name>
</gene>
<dbReference type="NCBIfam" id="TIGR01787">
    <property type="entry name" value="squalene_cyclas"/>
    <property type="match status" value="1"/>
</dbReference>
<dbReference type="EMBL" id="JBHTKK010000017">
    <property type="protein sequence ID" value="MFD1067082.1"/>
    <property type="molecule type" value="Genomic_DNA"/>
</dbReference>
<evidence type="ECO:0000256" key="3">
    <source>
        <dbReference type="ARBA" id="ARBA00022737"/>
    </source>
</evidence>
<dbReference type="Pfam" id="PF13243">
    <property type="entry name" value="SQHop_cyclase_C"/>
    <property type="match status" value="1"/>
</dbReference>
<dbReference type="InterPro" id="IPR008930">
    <property type="entry name" value="Terpenoid_cyclase/PrenylTrfase"/>
</dbReference>
<dbReference type="InterPro" id="IPR006400">
    <property type="entry name" value="Hopene-cyclase"/>
</dbReference>
<name>A0ABW3NHJ9_9BACI</name>
<dbReference type="PANTHER" id="PTHR11764:SF20">
    <property type="entry name" value="LANOSTEROL SYNTHASE"/>
    <property type="match status" value="1"/>
</dbReference>
<dbReference type="PANTHER" id="PTHR11764">
    <property type="entry name" value="TERPENE CYCLASE/MUTASE FAMILY MEMBER"/>
    <property type="match status" value="1"/>
</dbReference>
<proteinExistence type="inferred from homology"/>
<dbReference type="InterPro" id="IPR032696">
    <property type="entry name" value="SQ_cyclase_C"/>
</dbReference>
<evidence type="ECO:0000256" key="5">
    <source>
        <dbReference type="SAM" id="Phobius"/>
    </source>
</evidence>
<keyword evidence="5" id="KW-1133">Transmembrane helix</keyword>
<dbReference type="InterPro" id="IPR032697">
    <property type="entry name" value="SQ_cyclase_N"/>
</dbReference>
<dbReference type="SUPFAM" id="SSF48239">
    <property type="entry name" value="Terpenoid cyclases/Protein prenyltransferases"/>
    <property type="match status" value="2"/>
</dbReference>
<evidence type="ECO:0000259" key="6">
    <source>
        <dbReference type="Pfam" id="PF13243"/>
    </source>
</evidence>
<keyword evidence="5" id="KW-0472">Membrane</keyword>
<reference evidence="9" key="1">
    <citation type="journal article" date="2019" name="Int. J. Syst. Evol. Microbiol.">
        <title>The Global Catalogue of Microorganisms (GCM) 10K type strain sequencing project: providing services to taxonomists for standard genome sequencing and annotation.</title>
        <authorList>
            <consortium name="The Broad Institute Genomics Platform"/>
            <consortium name="The Broad Institute Genome Sequencing Center for Infectious Disease"/>
            <person name="Wu L."/>
            <person name="Ma J."/>
        </authorList>
    </citation>
    <scope>NUCLEOTIDE SEQUENCE [LARGE SCALE GENOMIC DNA]</scope>
    <source>
        <strain evidence="9">CCUG 56608</strain>
    </source>
</reference>
<feature type="domain" description="Squalene cyclase N-terminal" evidence="7">
    <location>
        <begin position="9"/>
        <end position="292"/>
    </location>
</feature>
<dbReference type="InterPro" id="IPR018333">
    <property type="entry name" value="Squalene_cyclase"/>
</dbReference>
<organism evidence="8 9">
    <name type="scientific">Oceanobacillus locisalsi</name>
    <dbReference type="NCBI Taxonomy" id="546107"/>
    <lineage>
        <taxon>Bacteria</taxon>
        <taxon>Bacillati</taxon>
        <taxon>Bacillota</taxon>
        <taxon>Bacilli</taxon>
        <taxon>Bacillales</taxon>
        <taxon>Bacillaceae</taxon>
        <taxon>Oceanobacillus</taxon>
    </lineage>
</organism>
<dbReference type="RefSeq" id="WP_379593014.1">
    <property type="nucleotide sequence ID" value="NZ_JBHTKK010000017.1"/>
</dbReference>
<dbReference type="Gene3D" id="1.50.10.20">
    <property type="match status" value="2"/>
</dbReference>
<accession>A0ABW3NHJ9</accession>
<dbReference type="EC" id="5.4.99.17" evidence="8"/>
<comment type="caution">
    <text evidence="8">The sequence shown here is derived from an EMBL/GenBank/DDBJ whole genome shotgun (WGS) entry which is preliminary data.</text>
</comment>
<evidence type="ECO:0000313" key="9">
    <source>
        <dbReference type="Proteomes" id="UP001597041"/>
    </source>
</evidence>
<evidence type="ECO:0000259" key="7">
    <source>
        <dbReference type="Pfam" id="PF13249"/>
    </source>
</evidence>
<dbReference type="SFLD" id="SFLDG01016">
    <property type="entry name" value="Prenyltransferase_Like_2"/>
    <property type="match status" value="1"/>
</dbReference>
<evidence type="ECO:0000313" key="8">
    <source>
        <dbReference type="EMBL" id="MFD1067082.1"/>
    </source>
</evidence>